<sequence>MSLVAVKKSLEIAVRKLKQYLSDLPKYEIEVNNEEEIEKCWCMVKRDIRFLEGYVDTITESQEKWVNVVSKRNREEERKEYEAACEEESGFLEIVADAKDAIQNLKCRMEELQRAKVTFGNSAIKEENDEKPYKSELPQTKLPEFRGDPLEWQGFWEIFESFIDKQNIPAVVKFMHLKNCLGGNAKTVLESLPITAENYVEAKRILVENFGNSRVIRKRVHHMLQALPKCSERLNELKHFDDTLSKACRQFKSIGEPLENPSLAMCVIQKLPSKVISQVLGAEEDDEYNLEKISKNLKRYVNLRERVTGYTEEERIVRTHVVVKEPVRSHDEQRECIFCERIGHAARECTIVRRVNDRRDIIQRQGRCYRCFGKGHRSHECTSQRRCSFCNSVHNSALCLTREQERERMPRRMTRDNSVVRTRDSHVVRMRDNSVVRLRNNNAVLPRDTNVVRREDNVRNEQQDQRAMRVEQGVVRNIETSTDARNTSYNNNVVRPHEREVIPEQNLMTYMNGNVTSESEMTTVHRKVYLPTVQVKLFNPDEANPEIKVAYALFDSGSQRSFITYHMADQLKLTSKSTGVLWVNTFASKEMRGVESRIVHVGLVLTTGDTQIIEVSAVPQITKDIVCRPSKVGQETVEDGEEIIVTPELLIGADLYWELTMEVPVERLDDNLYQIWTKVGPMIGGKLTSGWDVFTNAERNPTVEWNEIERFWQLESLGINDAPVDEDNDRALELFDRTVRFVNGRYQVSWPWKSGNPPANTNYGLSLGRLKSLMGRLKSDPTLMRMYEDNLREQEHNVMLGTEDQEQAVRMYKVAKLILSKASMNLREWSSNQPEVEEHFSGTDKSKVEVTKVLGITWDRRRDVLSVELVTNKLKGPLTKREVLSQLSANFDPLGLISPVLLKAKLFFQDLWKHKYEWDEILEQEREVCWKGIINEWNDFPTLEVPRKVNVNYEKTELHAFVDASKDAFAAVIYLRSVADTNYGTMLVFSKTRLKPLKDISIPRLELMACVIGVRALKYVEEQLQLGSIKKFLWSDSKCALGWIFTNRALPVFIANRVAEIRKYKDVTYRHVKGDQNPADIASRGTSPRILRTQDSWWHGPDWLSKSENEWPRNYEYLEEGDDEDDETTHEIVGNVIEGKDLTNTKRIDENEWLIKTAERVNTWRKLKGVVAYLLRWKKQISTKEKTGEWLTMKELDRAERKIIELTQHQVFADVWKALLKNKPHPLKKQLGVAIKDELLVCKGRIKNEDLSPQTKMPWLLPSKHRVTELIIEDIHRKNFHQGLQHTLYDTRTKYWIAKGRAVVKKVLRKCGRCKRYEGGSFVLPPPPPLPLYRTTRAFPFQKCGLDYFGPIMVKKQGTTTKVWGCLWTCLVTRAVHLDVVESLTAIDFIKAFRRFVARRGVLEVIVSDNATTFTAGGKVIVDECQKRDIEEGLKEYGSENGLKWEFIISHS</sequence>
<dbReference type="SUPFAM" id="SSF53098">
    <property type="entry name" value="Ribonuclease H-like"/>
    <property type="match status" value="1"/>
</dbReference>
<dbReference type="Pfam" id="PF03564">
    <property type="entry name" value="DUF1759"/>
    <property type="match status" value="1"/>
</dbReference>
<dbReference type="OrthoDB" id="5920214at2759"/>
<name>A0A0M3IZM7_ANISI</name>
<dbReference type="InterPro" id="IPR008737">
    <property type="entry name" value="DUF1758"/>
</dbReference>
<dbReference type="Pfam" id="PF17921">
    <property type="entry name" value="Integrase_H2C2"/>
    <property type="match status" value="1"/>
</dbReference>
<dbReference type="Pfam" id="PF05380">
    <property type="entry name" value="Peptidase_A17"/>
    <property type="match status" value="1"/>
</dbReference>
<dbReference type="Proteomes" id="UP000267096">
    <property type="component" value="Unassembled WGS sequence"/>
</dbReference>
<dbReference type="Gene3D" id="3.30.420.10">
    <property type="entry name" value="Ribonuclease H-like superfamily/Ribonuclease H"/>
    <property type="match status" value="1"/>
</dbReference>
<feature type="domain" description="CCHC-type" evidence="1">
    <location>
        <begin position="335"/>
        <end position="351"/>
    </location>
</feature>
<gene>
    <name evidence="2" type="ORF">ASIM_LOCUS610</name>
</gene>
<dbReference type="GO" id="GO:0008270">
    <property type="term" value="F:zinc ion binding"/>
    <property type="evidence" value="ECO:0007669"/>
    <property type="project" value="InterPro"/>
</dbReference>
<dbReference type="WBParaSite" id="ASIM_0000071001-mRNA-1">
    <property type="protein sequence ID" value="ASIM_0000071001-mRNA-1"/>
    <property type="gene ID" value="ASIM_0000071001"/>
</dbReference>
<proteinExistence type="predicted"/>
<dbReference type="Pfam" id="PF05585">
    <property type="entry name" value="DUF1758"/>
    <property type="match status" value="1"/>
</dbReference>
<dbReference type="PANTHER" id="PTHR47331:SF4">
    <property type="entry name" value="PEPTIDASE S1 DOMAIN-CONTAINING PROTEIN"/>
    <property type="match status" value="1"/>
</dbReference>
<dbReference type="InterPro" id="IPR036397">
    <property type="entry name" value="RNaseH_sf"/>
</dbReference>
<evidence type="ECO:0000259" key="1">
    <source>
        <dbReference type="SMART" id="SM00343"/>
    </source>
</evidence>
<evidence type="ECO:0000313" key="3">
    <source>
        <dbReference type="Proteomes" id="UP000267096"/>
    </source>
</evidence>
<dbReference type="EMBL" id="UYRR01000447">
    <property type="protein sequence ID" value="VDK17899.1"/>
    <property type="molecule type" value="Genomic_DNA"/>
</dbReference>
<feature type="domain" description="CCHC-type" evidence="1">
    <location>
        <begin position="367"/>
        <end position="383"/>
    </location>
</feature>
<reference evidence="2 3" key="2">
    <citation type="submission" date="2018-11" db="EMBL/GenBank/DDBJ databases">
        <authorList>
            <consortium name="Pathogen Informatics"/>
        </authorList>
    </citation>
    <scope>NUCLEOTIDE SEQUENCE [LARGE SCALE GENOMIC DNA]</scope>
</reference>
<dbReference type="Gene3D" id="4.10.60.10">
    <property type="entry name" value="Zinc finger, CCHC-type"/>
    <property type="match status" value="1"/>
</dbReference>
<dbReference type="InterPro" id="IPR041588">
    <property type="entry name" value="Integrase_H2C2"/>
</dbReference>
<protein>
    <submittedName>
        <fullName evidence="4">CCHC-type domain-containing protein</fullName>
    </submittedName>
</protein>
<evidence type="ECO:0000313" key="4">
    <source>
        <dbReference type="WBParaSite" id="ASIM_0000071001-mRNA-1"/>
    </source>
</evidence>
<reference evidence="4" key="1">
    <citation type="submission" date="2017-02" db="UniProtKB">
        <authorList>
            <consortium name="WormBaseParasite"/>
        </authorList>
    </citation>
    <scope>IDENTIFICATION</scope>
</reference>
<dbReference type="InterPro" id="IPR008042">
    <property type="entry name" value="Retrotrans_Pao"/>
</dbReference>
<dbReference type="InterPro" id="IPR012337">
    <property type="entry name" value="RNaseH-like_sf"/>
</dbReference>
<dbReference type="InterPro" id="IPR005312">
    <property type="entry name" value="DUF1759"/>
</dbReference>
<dbReference type="SMART" id="SM00343">
    <property type="entry name" value="ZnF_C2HC"/>
    <property type="match status" value="2"/>
</dbReference>
<evidence type="ECO:0000313" key="2">
    <source>
        <dbReference type="EMBL" id="VDK17899.1"/>
    </source>
</evidence>
<dbReference type="InterPro" id="IPR001878">
    <property type="entry name" value="Znf_CCHC"/>
</dbReference>
<dbReference type="PANTHER" id="PTHR47331">
    <property type="entry name" value="PHD-TYPE DOMAIN-CONTAINING PROTEIN"/>
    <property type="match status" value="1"/>
</dbReference>
<accession>A0A0M3IZM7</accession>
<keyword evidence="3" id="KW-1185">Reference proteome</keyword>
<dbReference type="Gene3D" id="1.10.340.70">
    <property type="match status" value="1"/>
</dbReference>
<dbReference type="GO" id="GO:0003676">
    <property type="term" value="F:nucleic acid binding"/>
    <property type="evidence" value="ECO:0007669"/>
    <property type="project" value="InterPro"/>
</dbReference>
<organism evidence="4">
    <name type="scientific">Anisakis simplex</name>
    <name type="common">Herring worm</name>
    <dbReference type="NCBI Taxonomy" id="6269"/>
    <lineage>
        <taxon>Eukaryota</taxon>
        <taxon>Metazoa</taxon>
        <taxon>Ecdysozoa</taxon>
        <taxon>Nematoda</taxon>
        <taxon>Chromadorea</taxon>
        <taxon>Rhabditida</taxon>
        <taxon>Spirurina</taxon>
        <taxon>Ascaridomorpha</taxon>
        <taxon>Ascaridoidea</taxon>
        <taxon>Anisakidae</taxon>
        <taxon>Anisakis</taxon>
        <taxon>Anisakis simplex complex</taxon>
    </lineage>
</organism>